<reference evidence="3 4" key="1">
    <citation type="submission" date="2019-05" db="EMBL/GenBank/DDBJ databases">
        <title>A Chromosome-scale Meerkat (S. suricatta) Genome Assembly.</title>
        <authorList>
            <person name="Dudchenko O."/>
            <person name="Lieberman Aiden E."/>
            <person name="Tung J."/>
            <person name="Barreiro L.B."/>
            <person name="Clutton-Brock T.H."/>
        </authorList>
    </citation>
    <scope>NUCLEOTIDE SEQUENCE [LARGE SCALE GENOMIC DNA]</scope>
</reference>
<reference evidence="3" key="3">
    <citation type="submission" date="2025-09" db="UniProtKB">
        <authorList>
            <consortium name="Ensembl"/>
        </authorList>
    </citation>
    <scope>IDENTIFICATION</scope>
</reference>
<protein>
    <recommendedName>
        <fullName evidence="2">DUF4637 domain-containing protein</fullName>
    </recommendedName>
</protein>
<feature type="region of interest" description="Disordered" evidence="1">
    <location>
        <begin position="1"/>
        <end position="117"/>
    </location>
</feature>
<feature type="compositionally biased region" description="Polar residues" evidence="1">
    <location>
        <begin position="1"/>
        <end position="11"/>
    </location>
</feature>
<feature type="domain" description="DUF4637" evidence="2">
    <location>
        <begin position="174"/>
        <end position="216"/>
    </location>
</feature>
<name>A0A673V1Q3_SURSU</name>
<dbReference type="InterPro" id="IPR029174">
    <property type="entry name" value="DUF4637"/>
</dbReference>
<evidence type="ECO:0000313" key="4">
    <source>
        <dbReference type="Proteomes" id="UP000472268"/>
    </source>
</evidence>
<dbReference type="Proteomes" id="UP000472268">
    <property type="component" value="Chromosome 17"/>
</dbReference>
<dbReference type="Pfam" id="PF15470">
    <property type="entry name" value="DUF4637"/>
    <property type="match status" value="1"/>
</dbReference>
<evidence type="ECO:0000256" key="1">
    <source>
        <dbReference type="SAM" id="MobiDB-lite"/>
    </source>
</evidence>
<dbReference type="PANTHER" id="PTHR37878">
    <property type="entry name" value="HYPOTHETICAL PROTEIN LOC689039"/>
    <property type="match status" value="1"/>
</dbReference>
<dbReference type="Ensembl" id="ENSSSUT00005035168.1">
    <property type="protein sequence ID" value="ENSSSUP00005030819.1"/>
    <property type="gene ID" value="ENSSSUG00005019883.1"/>
</dbReference>
<evidence type="ECO:0000259" key="2">
    <source>
        <dbReference type="Pfam" id="PF15470"/>
    </source>
</evidence>
<proteinExistence type="predicted"/>
<gene>
    <name evidence="3" type="primary">C17H17orf50</name>
</gene>
<organism evidence="3 4">
    <name type="scientific">Suricata suricatta</name>
    <name type="common">Meerkat</name>
    <dbReference type="NCBI Taxonomy" id="37032"/>
    <lineage>
        <taxon>Eukaryota</taxon>
        <taxon>Metazoa</taxon>
        <taxon>Chordata</taxon>
        <taxon>Craniata</taxon>
        <taxon>Vertebrata</taxon>
        <taxon>Euteleostomi</taxon>
        <taxon>Mammalia</taxon>
        <taxon>Eutheria</taxon>
        <taxon>Laurasiatheria</taxon>
        <taxon>Carnivora</taxon>
        <taxon>Feliformia</taxon>
        <taxon>Herpestidae</taxon>
        <taxon>Suricata</taxon>
    </lineage>
</organism>
<evidence type="ECO:0000313" key="3">
    <source>
        <dbReference type="Ensembl" id="ENSSSUP00005030819.1"/>
    </source>
</evidence>
<reference evidence="3" key="2">
    <citation type="submission" date="2025-08" db="UniProtKB">
        <authorList>
            <consortium name="Ensembl"/>
        </authorList>
    </citation>
    <scope>IDENTIFICATION</scope>
</reference>
<sequence>MDKYGQTTVVSSLPLPPAFHWKSSSPDPAESRAQGGARAKGGGRLLMVDTSQQRPGEKTPLWKKELAEPQAREAEAEAESESESEEDEDEDEEERPREQTVAESEARRREAEGGQGCEPGSVSYCLLRQEPSTQQVALLRRADSGFWGWLSPFALLGGQAAPAARTQSLPEPPCVLETRRRPPRAGGCARCEILFCKKCRNLHSHPAYVAHCLLEHPDLRPSGPVGRGNASRNTLEKLILTAEKPPLPLIQ</sequence>
<feature type="compositionally biased region" description="Acidic residues" evidence="1">
    <location>
        <begin position="76"/>
        <end position="93"/>
    </location>
</feature>
<feature type="compositionally biased region" description="Basic and acidic residues" evidence="1">
    <location>
        <begin position="55"/>
        <end position="75"/>
    </location>
</feature>
<dbReference type="PANTHER" id="PTHR37878:SF1">
    <property type="entry name" value="DUF4637 DOMAIN-CONTAINING PROTEIN"/>
    <property type="match status" value="1"/>
</dbReference>
<keyword evidence="4" id="KW-1185">Reference proteome</keyword>
<feature type="compositionally biased region" description="Basic and acidic residues" evidence="1">
    <location>
        <begin position="94"/>
        <end position="112"/>
    </location>
</feature>
<accession>A0A673V1Q3</accession>
<dbReference type="AlphaFoldDB" id="A0A673V1Q3"/>